<dbReference type="Proteomes" id="UP000027195">
    <property type="component" value="Unassembled WGS sequence"/>
</dbReference>
<accession>A0A067MLQ2</accession>
<dbReference type="HOGENOM" id="CLU_005533_0_1_1"/>
<dbReference type="Gene3D" id="3.40.50.150">
    <property type="entry name" value="Vaccinia Virus protein VP39"/>
    <property type="match status" value="1"/>
</dbReference>
<dbReference type="AlphaFoldDB" id="A0A067MLQ2"/>
<evidence type="ECO:0000259" key="4">
    <source>
        <dbReference type="Pfam" id="PF00891"/>
    </source>
</evidence>
<reference evidence="7" key="1">
    <citation type="journal article" date="2014" name="Proc. Natl. Acad. Sci. U.S.A.">
        <title>Extensive sampling of basidiomycete genomes demonstrates inadequacy of the white-rot/brown-rot paradigm for wood decay fungi.</title>
        <authorList>
            <person name="Riley R."/>
            <person name="Salamov A.A."/>
            <person name="Brown D.W."/>
            <person name="Nagy L.G."/>
            <person name="Floudas D."/>
            <person name="Held B.W."/>
            <person name="Levasseur A."/>
            <person name="Lombard V."/>
            <person name="Morin E."/>
            <person name="Otillar R."/>
            <person name="Lindquist E.A."/>
            <person name="Sun H."/>
            <person name="LaButti K.M."/>
            <person name="Schmutz J."/>
            <person name="Jabbour D."/>
            <person name="Luo H."/>
            <person name="Baker S.E."/>
            <person name="Pisabarro A.G."/>
            <person name="Walton J.D."/>
            <person name="Blanchette R.A."/>
            <person name="Henrissat B."/>
            <person name="Martin F."/>
            <person name="Cullen D."/>
            <person name="Hibbett D.S."/>
            <person name="Grigoriev I.V."/>
        </authorList>
    </citation>
    <scope>NUCLEOTIDE SEQUENCE [LARGE SCALE GENOMIC DNA]</scope>
    <source>
        <strain evidence="7">FD-172 SS1</strain>
    </source>
</reference>
<dbReference type="PROSITE" id="PS51683">
    <property type="entry name" value="SAM_OMT_II"/>
    <property type="match status" value="1"/>
</dbReference>
<dbReference type="PANTHER" id="PTHR43712:SF2">
    <property type="entry name" value="O-METHYLTRANSFERASE CICE"/>
    <property type="match status" value="1"/>
</dbReference>
<keyword evidence="7" id="KW-1185">Reference proteome</keyword>
<keyword evidence="1" id="KW-0489">Methyltransferase</keyword>
<name>A0A067MLQ2_BOTB1</name>
<keyword evidence="2" id="KW-0808">Transferase</keyword>
<evidence type="ECO:0000256" key="2">
    <source>
        <dbReference type="ARBA" id="ARBA00022679"/>
    </source>
</evidence>
<proteinExistence type="predicted"/>
<evidence type="ECO:0000259" key="5">
    <source>
        <dbReference type="Pfam" id="PF08100"/>
    </source>
</evidence>
<dbReference type="GO" id="GO:0008171">
    <property type="term" value="F:O-methyltransferase activity"/>
    <property type="evidence" value="ECO:0007669"/>
    <property type="project" value="InterPro"/>
</dbReference>
<dbReference type="InterPro" id="IPR036390">
    <property type="entry name" value="WH_DNA-bd_sf"/>
</dbReference>
<dbReference type="Pfam" id="PF00891">
    <property type="entry name" value="Methyltransf_2"/>
    <property type="match status" value="1"/>
</dbReference>
<evidence type="ECO:0000256" key="1">
    <source>
        <dbReference type="ARBA" id="ARBA00022603"/>
    </source>
</evidence>
<dbReference type="SUPFAM" id="SSF53335">
    <property type="entry name" value="S-adenosyl-L-methionine-dependent methyltransferases"/>
    <property type="match status" value="1"/>
</dbReference>
<dbReference type="EMBL" id="KL198050">
    <property type="protein sequence ID" value="KDQ12506.1"/>
    <property type="molecule type" value="Genomic_DNA"/>
</dbReference>
<dbReference type="InterPro" id="IPR029063">
    <property type="entry name" value="SAM-dependent_MTases_sf"/>
</dbReference>
<organism evidence="6 7">
    <name type="scientific">Botryobasidium botryosum (strain FD-172 SS1)</name>
    <dbReference type="NCBI Taxonomy" id="930990"/>
    <lineage>
        <taxon>Eukaryota</taxon>
        <taxon>Fungi</taxon>
        <taxon>Dikarya</taxon>
        <taxon>Basidiomycota</taxon>
        <taxon>Agaricomycotina</taxon>
        <taxon>Agaricomycetes</taxon>
        <taxon>Cantharellales</taxon>
        <taxon>Botryobasidiaceae</taxon>
        <taxon>Botryobasidium</taxon>
    </lineage>
</organism>
<dbReference type="InterPro" id="IPR012967">
    <property type="entry name" value="COMT_dimerisation"/>
</dbReference>
<dbReference type="GO" id="GO:0046983">
    <property type="term" value="F:protein dimerization activity"/>
    <property type="evidence" value="ECO:0007669"/>
    <property type="project" value="InterPro"/>
</dbReference>
<dbReference type="InParanoid" id="A0A067MLQ2"/>
<evidence type="ECO:0000313" key="6">
    <source>
        <dbReference type="EMBL" id="KDQ12506.1"/>
    </source>
</evidence>
<sequence length="454" mass="50321">MSASSARAKQLLELVDIVTSAAKTVITEWEKEDANPITDESIEAKMSPRLPTFELYNARKTIIAAAGSFIELAVEPQSRLLEVGAAYFESRALHIAAEHRVADLLAKADPNEGLSAKEISQVIGIHPQKLARIMRTLCSIHIFAEVQHNRFSNNTVSAALVGNEPLRAYIIMFSLDIYHASNYLPKTLRDPVKGQLFDVDQTAFQEAVGTKLPRWEWLEEQVPQADGTLGPRPELKIFGLAMLGGGRVYGPPLIHDFPWASLGSKTVVDVGGGVGGLSLGLAKTYPDLKFVVQDRASVLVQGKEVWEREMPEALNTRVTLMPHNFFNENPVKGAAVYFMRYIIHDWEDDRCVDILSAIRPCLGPDSCILIADQVMNTTLGCPELEPAPKPLPANYGYEMRFSHARDLAMMSIINGRERTPEMTRELAARSGLEVTKIWESRGCVAFTELRLPRA</sequence>
<dbReference type="GO" id="GO:0032259">
    <property type="term" value="P:methylation"/>
    <property type="evidence" value="ECO:0007669"/>
    <property type="project" value="UniProtKB-KW"/>
</dbReference>
<dbReference type="SUPFAM" id="SSF46785">
    <property type="entry name" value="Winged helix' DNA-binding domain"/>
    <property type="match status" value="1"/>
</dbReference>
<evidence type="ECO:0000313" key="7">
    <source>
        <dbReference type="Proteomes" id="UP000027195"/>
    </source>
</evidence>
<feature type="domain" description="O-methyltransferase C-terminal" evidence="4">
    <location>
        <begin position="265"/>
        <end position="431"/>
    </location>
</feature>
<keyword evidence="3" id="KW-0949">S-adenosyl-L-methionine</keyword>
<dbReference type="InterPro" id="IPR036388">
    <property type="entry name" value="WH-like_DNA-bd_sf"/>
</dbReference>
<dbReference type="PANTHER" id="PTHR43712">
    <property type="entry name" value="PUTATIVE (AFU_ORTHOLOGUE AFUA_4G14580)-RELATED"/>
    <property type="match status" value="1"/>
</dbReference>
<feature type="domain" description="O-methyltransferase dimerisation" evidence="5">
    <location>
        <begin position="86"/>
        <end position="161"/>
    </location>
</feature>
<dbReference type="STRING" id="930990.A0A067MLQ2"/>
<dbReference type="Gene3D" id="1.10.10.10">
    <property type="entry name" value="Winged helix-like DNA-binding domain superfamily/Winged helix DNA-binding domain"/>
    <property type="match status" value="1"/>
</dbReference>
<protein>
    <submittedName>
        <fullName evidence="6">Uncharacterized protein</fullName>
    </submittedName>
</protein>
<dbReference type="Pfam" id="PF08100">
    <property type="entry name" value="Dimerisation"/>
    <property type="match status" value="1"/>
</dbReference>
<gene>
    <name evidence="6" type="ORF">BOTBODRAFT_134671</name>
</gene>
<evidence type="ECO:0000256" key="3">
    <source>
        <dbReference type="ARBA" id="ARBA00022691"/>
    </source>
</evidence>
<dbReference type="OrthoDB" id="1606438at2759"/>
<dbReference type="InterPro" id="IPR016461">
    <property type="entry name" value="COMT-like"/>
</dbReference>
<dbReference type="InterPro" id="IPR001077">
    <property type="entry name" value="COMT_C"/>
</dbReference>